<dbReference type="RefSeq" id="WP_245763582.1">
    <property type="nucleotide sequence ID" value="NZ_FNYE01000082.1"/>
</dbReference>
<dbReference type="GO" id="GO:0015833">
    <property type="term" value="P:peptide transport"/>
    <property type="evidence" value="ECO:0007669"/>
    <property type="project" value="TreeGrafter"/>
</dbReference>
<comment type="similarity">
    <text evidence="1">Belongs to the bacterial solute-binding protein 5 family.</text>
</comment>
<keyword evidence="5" id="KW-1185">Reference proteome</keyword>
<accession>A0A1H7EJM4</accession>
<evidence type="ECO:0000313" key="5">
    <source>
        <dbReference type="Proteomes" id="UP000198866"/>
    </source>
</evidence>
<dbReference type="InterPro" id="IPR039424">
    <property type="entry name" value="SBP_5"/>
</dbReference>
<organism evidence="4 5">
    <name type="scientific">Paraburkholderia diazotrophica</name>
    <dbReference type="NCBI Taxonomy" id="667676"/>
    <lineage>
        <taxon>Bacteria</taxon>
        <taxon>Pseudomonadati</taxon>
        <taxon>Pseudomonadota</taxon>
        <taxon>Betaproteobacteria</taxon>
        <taxon>Burkholderiales</taxon>
        <taxon>Burkholderiaceae</taxon>
        <taxon>Paraburkholderia</taxon>
    </lineage>
</organism>
<name>A0A1H7EJM4_9BURK</name>
<protein>
    <submittedName>
        <fullName evidence="4">Peptide/nickel transport system substrate-binding protein</fullName>
    </submittedName>
</protein>
<sequence length="219" mass="23554">MGSTREALGRGALGALAIAAVFCSQPSPAQSDKTVIVTDAIIGEPPTLDPMITTADVVAAPSEHIFETLFTFDSRWKVRPLLAESMPKISAGGLAYAIPVRRGVVFHDGSKMTAEDVAASLRRWEAVATFGKDAAPHIERIDATDDHTVTIRLREPYTPLLSLLAIQVSAAVVVPKGYIKGDQLTKLVGTGPYSLAEHKADQYIKLVRFKGYVSRKEPA</sequence>
<dbReference type="InterPro" id="IPR000914">
    <property type="entry name" value="SBP_5_dom"/>
</dbReference>
<evidence type="ECO:0000313" key="4">
    <source>
        <dbReference type="EMBL" id="SEK14048.1"/>
    </source>
</evidence>
<dbReference type="GO" id="GO:1904680">
    <property type="term" value="F:peptide transmembrane transporter activity"/>
    <property type="evidence" value="ECO:0007669"/>
    <property type="project" value="TreeGrafter"/>
</dbReference>
<dbReference type="PANTHER" id="PTHR30290:SF38">
    <property type="entry name" value="D,D-DIPEPTIDE-BINDING PERIPLASMIC PROTEIN DDPA-RELATED"/>
    <property type="match status" value="1"/>
</dbReference>
<dbReference type="PANTHER" id="PTHR30290">
    <property type="entry name" value="PERIPLASMIC BINDING COMPONENT OF ABC TRANSPORTER"/>
    <property type="match status" value="1"/>
</dbReference>
<feature type="domain" description="Solute-binding protein family 5" evidence="3">
    <location>
        <begin position="77"/>
        <end position="218"/>
    </location>
</feature>
<proteinExistence type="inferred from homology"/>
<gene>
    <name evidence="4" type="ORF">SAMN05192539_10821</name>
</gene>
<dbReference type="Gene3D" id="3.40.190.10">
    <property type="entry name" value="Periplasmic binding protein-like II"/>
    <property type="match status" value="1"/>
</dbReference>
<feature type="non-terminal residue" evidence="4">
    <location>
        <position position="219"/>
    </location>
</feature>
<evidence type="ECO:0000256" key="1">
    <source>
        <dbReference type="ARBA" id="ARBA00005695"/>
    </source>
</evidence>
<dbReference type="EMBL" id="FNYE01000082">
    <property type="protein sequence ID" value="SEK14048.1"/>
    <property type="molecule type" value="Genomic_DNA"/>
</dbReference>
<evidence type="ECO:0000259" key="3">
    <source>
        <dbReference type="Pfam" id="PF00496"/>
    </source>
</evidence>
<reference evidence="5" key="1">
    <citation type="submission" date="2016-10" db="EMBL/GenBank/DDBJ databases">
        <authorList>
            <person name="Varghese N."/>
            <person name="Submissions S."/>
        </authorList>
    </citation>
    <scope>NUCLEOTIDE SEQUENCE [LARGE SCALE GENOMIC DNA]</scope>
    <source>
        <strain evidence="5">LMG 26031</strain>
    </source>
</reference>
<dbReference type="Proteomes" id="UP000198866">
    <property type="component" value="Unassembled WGS sequence"/>
</dbReference>
<dbReference type="STRING" id="667676.SAMN05192539_10821"/>
<evidence type="ECO:0000256" key="2">
    <source>
        <dbReference type="ARBA" id="ARBA00022729"/>
    </source>
</evidence>
<dbReference type="Pfam" id="PF00496">
    <property type="entry name" value="SBP_bac_5"/>
    <property type="match status" value="1"/>
</dbReference>
<dbReference type="AlphaFoldDB" id="A0A1H7EJM4"/>
<dbReference type="SUPFAM" id="SSF53850">
    <property type="entry name" value="Periplasmic binding protein-like II"/>
    <property type="match status" value="1"/>
</dbReference>
<keyword evidence="2" id="KW-0732">Signal</keyword>